<evidence type="ECO:0000313" key="2">
    <source>
        <dbReference type="Proteomes" id="UP000578000"/>
    </source>
</evidence>
<dbReference type="RefSeq" id="WP_166114928.1">
    <property type="nucleotide sequence ID" value="NZ_BAABDB010000036.1"/>
</dbReference>
<reference evidence="1 2" key="1">
    <citation type="submission" date="2020-08" db="EMBL/GenBank/DDBJ databases">
        <title>Genomic Encyclopedia of Type Strains, Phase IV (KMG-IV): sequencing the most valuable type-strain genomes for metagenomic binning, comparative biology and taxonomic classification.</title>
        <authorList>
            <person name="Goeker M."/>
        </authorList>
    </citation>
    <scope>NUCLEOTIDE SEQUENCE [LARGE SCALE GENOMIC DNA]</scope>
    <source>
        <strain evidence="1 2">DSM 4491</strain>
    </source>
</reference>
<proteinExistence type="predicted"/>
<keyword evidence="2" id="KW-1185">Reference proteome</keyword>
<dbReference type="Proteomes" id="UP000578000">
    <property type="component" value="Unassembled WGS sequence"/>
</dbReference>
<organism evidence="1 2">
    <name type="scientific">Acetobacter lovaniensis</name>
    <dbReference type="NCBI Taxonomy" id="104100"/>
    <lineage>
        <taxon>Bacteria</taxon>
        <taxon>Pseudomonadati</taxon>
        <taxon>Pseudomonadota</taxon>
        <taxon>Alphaproteobacteria</taxon>
        <taxon>Acetobacterales</taxon>
        <taxon>Acetobacteraceae</taxon>
        <taxon>Acetobacter</taxon>
    </lineage>
</organism>
<gene>
    <name evidence="1" type="ORF">HNR55_002052</name>
</gene>
<dbReference type="EMBL" id="JACHIE010000008">
    <property type="protein sequence ID" value="MBB6457456.1"/>
    <property type="molecule type" value="Genomic_DNA"/>
</dbReference>
<comment type="caution">
    <text evidence="1">The sequence shown here is derived from an EMBL/GenBank/DDBJ whole genome shotgun (WGS) entry which is preliminary data.</text>
</comment>
<evidence type="ECO:0000313" key="1">
    <source>
        <dbReference type="EMBL" id="MBB6457456.1"/>
    </source>
</evidence>
<accession>A0A841QG75</accession>
<dbReference type="AlphaFoldDB" id="A0A841QG75"/>
<sequence>MLTDDRALTRIPCGHGPEFALPVAAGMKVYRGSIAAVCQDGTLVQAAAAAPPSPIVGIAGIARHGQDNTGTSNVYGDQTGAGDVWCERGTWALPFDVAPTWAAYGKPVYAVDDETVSLTQTPEGGSAREQVGTFAGLDAQGTAWTYLA</sequence>
<name>A0A841QG75_9PROT</name>
<protein>
    <submittedName>
        <fullName evidence="1">Uncharacterized protein</fullName>
    </submittedName>
</protein>